<evidence type="ECO:0000256" key="5">
    <source>
        <dbReference type="SAM" id="Phobius"/>
    </source>
</evidence>
<comment type="subcellular location">
    <subcellularLocation>
        <location evidence="1">Membrane</location>
        <topology evidence="1">Multi-pass membrane protein</topology>
    </subcellularLocation>
</comment>
<protein>
    <submittedName>
        <fullName evidence="7">EXS family protein</fullName>
    </submittedName>
</protein>
<feature type="non-terminal residue" evidence="7">
    <location>
        <position position="1"/>
    </location>
</feature>
<evidence type="ECO:0000256" key="1">
    <source>
        <dbReference type="ARBA" id="ARBA00004141"/>
    </source>
</evidence>
<reference evidence="7" key="1">
    <citation type="submission" date="2015-07" db="EMBL/GenBank/DDBJ databases">
        <title>Adaptation to a free-living lifestyle via gene acquisitions in the diplomonad Trepomonas sp. PC1.</title>
        <authorList>
            <person name="Xu F."/>
            <person name="Jerlstrom-Hultqvist J."/>
            <person name="Kolisko M."/>
            <person name="Simpson A.G.B."/>
            <person name="Roger A.J."/>
            <person name="Svard S.G."/>
            <person name="Andersson J.O."/>
        </authorList>
    </citation>
    <scope>NUCLEOTIDE SEQUENCE</scope>
    <source>
        <strain evidence="7">PC1</strain>
    </source>
</reference>
<evidence type="ECO:0000256" key="2">
    <source>
        <dbReference type="ARBA" id="ARBA00022692"/>
    </source>
</evidence>
<dbReference type="GO" id="GO:0000822">
    <property type="term" value="F:inositol hexakisphosphate binding"/>
    <property type="evidence" value="ECO:0007669"/>
    <property type="project" value="TreeGrafter"/>
</dbReference>
<keyword evidence="4 5" id="KW-0472">Membrane</keyword>
<evidence type="ECO:0000256" key="4">
    <source>
        <dbReference type="ARBA" id="ARBA00023136"/>
    </source>
</evidence>
<organism evidence="7">
    <name type="scientific">Trepomonas sp. PC1</name>
    <dbReference type="NCBI Taxonomy" id="1076344"/>
    <lineage>
        <taxon>Eukaryota</taxon>
        <taxon>Metamonada</taxon>
        <taxon>Diplomonadida</taxon>
        <taxon>Hexamitidae</taxon>
        <taxon>Hexamitinae</taxon>
        <taxon>Trepomonas</taxon>
    </lineage>
</organism>
<proteinExistence type="predicted"/>
<feature type="transmembrane region" description="Helical" evidence="5">
    <location>
        <begin position="95"/>
        <end position="115"/>
    </location>
</feature>
<evidence type="ECO:0000256" key="3">
    <source>
        <dbReference type="ARBA" id="ARBA00022989"/>
    </source>
</evidence>
<dbReference type="GO" id="GO:0016036">
    <property type="term" value="P:cellular response to phosphate starvation"/>
    <property type="evidence" value="ECO:0007669"/>
    <property type="project" value="TreeGrafter"/>
</dbReference>
<dbReference type="EMBL" id="GDID01002558">
    <property type="protein sequence ID" value="JAP94048.1"/>
    <property type="molecule type" value="Transcribed_RNA"/>
</dbReference>
<feature type="transmembrane region" description="Helical" evidence="5">
    <location>
        <begin position="234"/>
        <end position="252"/>
    </location>
</feature>
<accession>A0A146KCS7</accession>
<dbReference type="PANTHER" id="PTHR10783:SF103">
    <property type="entry name" value="SOLUTE CARRIER FAMILY 53 MEMBER 1"/>
    <property type="match status" value="1"/>
</dbReference>
<dbReference type="GO" id="GO:0005794">
    <property type="term" value="C:Golgi apparatus"/>
    <property type="evidence" value="ECO:0007669"/>
    <property type="project" value="TreeGrafter"/>
</dbReference>
<feature type="domain" description="EXS" evidence="6">
    <location>
        <begin position="260"/>
        <end position="464"/>
    </location>
</feature>
<dbReference type="PROSITE" id="PS51380">
    <property type="entry name" value="EXS"/>
    <property type="match status" value="1"/>
</dbReference>
<dbReference type="InterPro" id="IPR004342">
    <property type="entry name" value="EXS_C"/>
</dbReference>
<feature type="transmembrane region" description="Helical" evidence="5">
    <location>
        <begin position="136"/>
        <end position="157"/>
    </location>
</feature>
<dbReference type="GO" id="GO:0005886">
    <property type="term" value="C:plasma membrane"/>
    <property type="evidence" value="ECO:0007669"/>
    <property type="project" value="TreeGrafter"/>
</dbReference>
<evidence type="ECO:0000259" key="6">
    <source>
        <dbReference type="PROSITE" id="PS51380"/>
    </source>
</evidence>
<feature type="transmembrane region" description="Helical" evidence="5">
    <location>
        <begin position="51"/>
        <end position="75"/>
    </location>
</feature>
<dbReference type="GO" id="GO:0006817">
    <property type="term" value="P:phosphate ion transport"/>
    <property type="evidence" value="ECO:0007669"/>
    <property type="project" value="TreeGrafter"/>
</dbReference>
<feature type="transmembrane region" description="Helical" evidence="5">
    <location>
        <begin position="187"/>
        <end position="205"/>
    </location>
</feature>
<name>A0A146KCS7_9EUKA</name>
<dbReference type="Pfam" id="PF03124">
    <property type="entry name" value="EXS"/>
    <property type="match status" value="1"/>
</dbReference>
<dbReference type="PANTHER" id="PTHR10783">
    <property type="entry name" value="XENOTROPIC AND POLYTROPIC RETROVIRUS RECEPTOR 1-RELATED"/>
    <property type="match status" value="1"/>
</dbReference>
<keyword evidence="3 5" id="KW-1133">Transmembrane helix</keyword>
<evidence type="ECO:0000313" key="7">
    <source>
        <dbReference type="EMBL" id="JAP94048.1"/>
    </source>
</evidence>
<sequence length="464" mass="54682">AELRKQQTDQLMCELEPQYAKLFDISEMLAKKELSKVKKNQNIIHQKQDRISYMAGVWISCCAILLLACLDQFMVQRSYQNIENTLFTSTQQKLIRVQLTIGAIMLCIGVDQYIFEKRKINYKLILDLPAQKLTTTYRRVLAISGCFLSICFLTMMMSGVNQFNFSALRIPFGTALASLATMMHSNYWLLLVFILPLLFYCRSLYKYLTVNSGKIWRYLLVVTYKLFTPWKHQVTFIVFFTADIFTSIGGLFQDVLDIISCNLAPDYIQILVVNIPSFMRIFQCINRYKEKKEFYPHMWNFFKYLSGIPQTISTIKAVNSTTAGKYTYIGLKFMEQAYKYYWDIIEDWALIWGGVGAKQFKNQPEKWATKWLIRRPCAFPLAFVVFCMIEDFIIRFLFLMKAFDLQINDQYWWKLIPGLLEIVRRFLWALLRLDNQQATNCENYTMANYVDVPMPEYDEIDKIE</sequence>
<keyword evidence="2 5" id="KW-0812">Transmembrane</keyword>
<dbReference type="AlphaFoldDB" id="A0A146KCS7"/>
<feature type="transmembrane region" description="Helical" evidence="5">
    <location>
        <begin position="377"/>
        <end position="399"/>
    </location>
</feature>
<feature type="non-terminal residue" evidence="7">
    <location>
        <position position="464"/>
    </location>
</feature>
<gene>
    <name evidence="7" type="ORF">TPC1_13437</name>
</gene>
<feature type="transmembrane region" description="Helical" evidence="5">
    <location>
        <begin position="264"/>
        <end position="282"/>
    </location>
</feature>